<dbReference type="HOGENOM" id="CLU_001042_9_0_1"/>
<proteinExistence type="predicted"/>
<dbReference type="PIRSF" id="PIRSF005719">
    <property type="entry name" value="SMC"/>
    <property type="match status" value="1"/>
</dbReference>
<evidence type="ECO:0000256" key="1">
    <source>
        <dbReference type="ARBA" id="ARBA00023054"/>
    </source>
</evidence>
<dbReference type="KEGG" id="ero:EROM_010980"/>
<feature type="domain" description="SMC hinge" evidence="3">
    <location>
        <begin position="419"/>
        <end position="533"/>
    </location>
</feature>
<feature type="coiled-coil region" evidence="2">
    <location>
        <begin position="254"/>
        <end position="322"/>
    </location>
</feature>
<evidence type="ECO:0000313" key="4">
    <source>
        <dbReference type="EMBL" id="AFN82442.1"/>
    </source>
</evidence>
<evidence type="ECO:0000313" key="5">
    <source>
        <dbReference type="Proteomes" id="UP000010094"/>
    </source>
</evidence>
<feature type="coiled-coil region" evidence="2">
    <location>
        <begin position="385"/>
        <end position="412"/>
    </location>
</feature>
<protein>
    <submittedName>
        <fullName evidence="4">Chromosome segregation protein</fullName>
    </submittedName>
</protein>
<sequence length="1001" mass="116376">MFIKEIILDGFKCYEEKVTMANLDKSFNAITGMNGSGKSNVLDGILFALGLESTKALRASNIGELVNTNRRECRVSLVLCNREKSRSPPGYEHYDEICVSRTIDPEGRTKCYINNHLCSFSTLSKLCVSMGLGSRGTFSSIVMQGHITKVLSMKSSDLRELIEETAGTRSYEKEKERAMAMIEKKEERLKDVQEMLKRRISPFYDKLRQERTRFLETRDLHEKKRELEHREREIRKRLALHEIGEEVDTLGKCLKNYAAEMKSLEAIEKRIEEISGIKEEVDVVWIKTSIDGERLRLDELKSKNLEEELRLKKEEMDVIKNLKPNLELDKLAERERLLVESLRRIDSGENDVLKKIEEITSLKFQRSRVEFEFNSIPEVGFSQERLDEIEKLKVSEDEIEELRKKARMLRSKISYPFVEGVFGTVEENIEICNRKYLEAVYTVMGQRSKYVITSDEKVGGFLVSTMERSVSVIPLSKIRVFYLSPNVLREIESKGGVSMVSLLKFDSNVRKAIEFVFNNFFVFESKEMARKVCFEQKVMCVTVDGTVYDPKGTLSGGKTNFRVNTVRRKDVEDIERAIESLEANKRRFDGVKQEYNGLLRSKTLHERREKLKEEMESLDTRISILSDLCENGMNIKEELRAVREKMVEGMREKNEVDGLMERRKKLENRIKEIESEILSSKEEIRMCEERILSYEKMLGKHNIENDSRRMSEKEMDGLEAKHRDLIRSTGKLHNRAMKIYNDVERKLKQVPQNDVEQERVCMVDEEVHKIAESVGISPRCLLIRKQCMAEEEKNGLKRELEMITNEMERLRCMKRSTMDPANFDLLERNELMIEELKEKIDKLEKDRFAIGQSISRFDDLGYKENLKAFKHINGRLGRFLRYFIPGSDARIDEKNGEYALKVKVGSWKESLNELSGGQRSLVALCLIFSMLTYRPSSFYIFDEIDSALDLSYTQGIGEIIKKEFDSAQFIVVSLKSGMFDNANNIFKVYLQDGKSRICRIK</sequence>
<gene>
    <name evidence="4" type="ordered locus">EROM_010980</name>
</gene>
<organism evidence="4 5">
    <name type="scientific">Encephalitozoon romaleae (strain SJ-2008)</name>
    <name type="common">Microsporidian parasite</name>
    <dbReference type="NCBI Taxonomy" id="1178016"/>
    <lineage>
        <taxon>Eukaryota</taxon>
        <taxon>Fungi</taxon>
        <taxon>Fungi incertae sedis</taxon>
        <taxon>Microsporidia</taxon>
        <taxon>Unikaryonidae</taxon>
        <taxon>Encephalitozoon</taxon>
    </lineage>
</organism>
<dbReference type="EMBL" id="CP003518">
    <property type="protein sequence ID" value="AFN82442.1"/>
    <property type="molecule type" value="Genomic_DNA"/>
</dbReference>
<dbReference type="GO" id="GO:0005694">
    <property type="term" value="C:chromosome"/>
    <property type="evidence" value="ECO:0007669"/>
    <property type="project" value="InterPro"/>
</dbReference>
<dbReference type="OrthoDB" id="10255539at2759"/>
<dbReference type="SUPFAM" id="SSF75553">
    <property type="entry name" value="Smc hinge domain"/>
    <property type="match status" value="1"/>
</dbReference>
<feature type="coiled-coil region" evidence="2">
    <location>
        <begin position="168"/>
        <end position="195"/>
    </location>
</feature>
<keyword evidence="1 2" id="KW-0175">Coiled coil</keyword>
<dbReference type="InterPro" id="IPR036277">
    <property type="entry name" value="SMC_hinge_sf"/>
</dbReference>
<dbReference type="InterPro" id="IPR003395">
    <property type="entry name" value="RecF/RecN/SMC_N"/>
</dbReference>
<evidence type="ECO:0000259" key="3">
    <source>
        <dbReference type="SMART" id="SM00968"/>
    </source>
</evidence>
<dbReference type="SMART" id="SM00968">
    <property type="entry name" value="SMC_hinge"/>
    <property type="match status" value="1"/>
</dbReference>
<accession>I7AQ53</accession>
<dbReference type="GO" id="GO:0016887">
    <property type="term" value="F:ATP hydrolysis activity"/>
    <property type="evidence" value="ECO:0007669"/>
    <property type="project" value="InterPro"/>
</dbReference>
<dbReference type="Gene3D" id="3.40.50.300">
    <property type="entry name" value="P-loop containing nucleotide triphosphate hydrolases"/>
    <property type="match status" value="2"/>
</dbReference>
<dbReference type="GO" id="GO:0007059">
    <property type="term" value="P:chromosome segregation"/>
    <property type="evidence" value="ECO:0007669"/>
    <property type="project" value="UniProtKB-ARBA"/>
</dbReference>
<dbReference type="RefSeq" id="XP_009263939.1">
    <property type="nucleotide sequence ID" value="XM_009265664.1"/>
</dbReference>
<dbReference type="AlphaFoldDB" id="I7AQ53"/>
<dbReference type="GeneID" id="20520725"/>
<dbReference type="VEuPathDB" id="MicrosporidiaDB:EROM_010980"/>
<dbReference type="InterPro" id="IPR010935">
    <property type="entry name" value="SMC_hinge"/>
</dbReference>
<dbReference type="Proteomes" id="UP000010094">
    <property type="component" value="Chromosome I"/>
</dbReference>
<reference evidence="4 5" key="1">
    <citation type="journal article" date="2012" name="Proc. Natl. Acad. Sci. U.S.A.">
        <title>Gain and loss of multiple functionally related, horizontally transferred genes in the reduced genomes of two microsporidian parasites.</title>
        <authorList>
            <person name="Pombert J.-F."/>
            <person name="Selman M."/>
            <person name="Burki F."/>
            <person name="Bardell F.T."/>
            <person name="Farinelli L."/>
            <person name="Solter L.F."/>
            <person name="Whitman D.W."/>
            <person name="Weiss L.M."/>
            <person name="Corradi N."/>
            <person name="Keeling P.J."/>
        </authorList>
    </citation>
    <scope>NUCLEOTIDE SEQUENCE [LARGE SCALE GENOMIC DNA]</scope>
    <source>
        <strain evidence="4 5">SJ-2008</strain>
    </source>
</reference>
<dbReference type="GO" id="GO:0005524">
    <property type="term" value="F:ATP binding"/>
    <property type="evidence" value="ECO:0007669"/>
    <property type="project" value="InterPro"/>
</dbReference>
<dbReference type="Gene3D" id="3.30.70.1620">
    <property type="match status" value="1"/>
</dbReference>
<feature type="coiled-coil region" evidence="2">
    <location>
        <begin position="793"/>
        <end position="853"/>
    </location>
</feature>
<dbReference type="Gene3D" id="1.20.1060.20">
    <property type="match status" value="1"/>
</dbReference>
<keyword evidence="5" id="KW-1185">Reference proteome</keyword>
<dbReference type="InterPro" id="IPR024704">
    <property type="entry name" value="SMC"/>
</dbReference>
<evidence type="ECO:0000256" key="2">
    <source>
        <dbReference type="SAM" id="Coils"/>
    </source>
</evidence>
<dbReference type="GO" id="GO:0051276">
    <property type="term" value="P:chromosome organization"/>
    <property type="evidence" value="ECO:0007669"/>
    <property type="project" value="InterPro"/>
</dbReference>
<dbReference type="PANTHER" id="PTHR43977">
    <property type="entry name" value="STRUCTURAL MAINTENANCE OF CHROMOSOMES PROTEIN 3"/>
    <property type="match status" value="1"/>
</dbReference>
<dbReference type="Pfam" id="PF02463">
    <property type="entry name" value="SMC_N"/>
    <property type="match status" value="1"/>
</dbReference>
<name>I7AQ53_ENCRO</name>
<dbReference type="Pfam" id="PF06470">
    <property type="entry name" value="SMC_hinge"/>
    <property type="match status" value="1"/>
</dbReference>
<dbReference type="InterPro" id="IPR027417">
    <property type="entry name" value="P-loop_NTPase"/>
</dbReference>
<dbReference type="SUPFAM" id="SSF52540">
    <property type="entry name" value="P-loop containing nucleoside triphosphate hydrolases"/>
    <property type="match status" value="1"/>
</dbReference>
<feature type="coiled-coil region" evidence="2">
    <location>
        <begin position="571"/>
        <end position="690"/>
    </location>
</feature>